<dbReference type="Pfam" id="PF21948">
    <property type="entry name" value="LplA-B_cat"/>
    <property type="match status" value="1"/>
</dbReference>
<dbReference type="EMBL" id="VNIB01000001">
    <property type="protein sequence ID" value="TYO99969.1"/>
    <property type="molecule type" value="Genomic_DNA"/>
</dbReference>
<reference evidence="2 3" key="1">
    <citation type="submission" date="2019-07" db="EMBL/GenBank/DDBJ databases">
        <title>Genomic Encyclopedia of Type Strains, Phase IV (KMG-IV): sequencing the most valuable type-strain genomes for metagenomic binning, comparative biology and taxonomic classification.</title>
        <authorList>
            <person name="Goeker M."/>
        </authorList>
    </citation>
    <scope>NUCLEOTIDE SEQUENCE [LARGE SCALE GENOMIC DNA]</scope>
    <source>
        <strain evidence="2 3">SS015</strain>
    </source>
</reference>
<dbReference type="GO" id="GO:0016874">
    <property type="term" value="F:ligase activity"/>
    <property type="evidence" value="ECO:0007669"/>
    <property type="project" value="UniProtKB-KW"/>
</dbReference>
<dbReference type="InterPro" id="IPR050664">
    <property type="entry name" value="Octanoyltrans_LipM/LipL"/>
</dbReference>
<dbReference type="PANTHER" id="PTHR43679">
    <property type="entry name" value="OCTANOYLTRANSFERASE LIPM-RELATED"/>
    <property type="match status" value="1"/>
</dbReference>
<gene>
    <name evidence="2" type="ORF">EDC39_101129</name>
</gene>
<evidence type="ECO:0000313" key="2">
    <source>
        <dbReference type="EMBL" id="TYO99969.1"/>
    </source>
</evidence>
<dbReference type="PROSITE" id="PS51733">
    <property type="entry name" value="BPL_LPL_CATALYTIC"/>
    <property type="match status" value="1"/>
</dbReference>
<proteinExistence type="predicted"/>
<dbReference type="Proteomes" id="UP000324159">
    <property type="component" value="Unassembled WGS sequence"/>
</dbReference>
<evidence type="ECO:0000313" key="3">
    <source>
        <dbReference type="Proteomes" id="UP000324159"/>
    </source>
</evidence>
<accession>A0A5D3WQ88</accession>
<dbReference type="Gene3D" id="3.30.930.10">
    <property type="entry name" value="Bira Bifunctional Protein, Domain 2"/>
    <property type="match status" value="1"/>
</dbReference>
<dbReference type="AlphaFoldDB" id="A0A5D3WQ88"/>
<comment type="caution">
    <text evidence="2">The sequence shown here is derived from an EMBL/GenBank/DDBJ whole genome shotgun (WGS) entry which is preliminary data.</text>
</comment>
<dbReference type="SUPFAM" id="SSF55681">
    <property type="entry name" value="Class II aaRS and biotin synthetases"/>
    <property type="match status" value="1"/>
</dbReference>
<dbReference type="InterPro" id="IPR045864">
    <property type="entry name" value="aa-tRNA-synth_II/BPL/LPL"/>
</dbReference>
<dbReference type="RefSeq" id="WP_187426574.1">
    <property type="nucleotide sequence ID" value="NZ_VNIB01000001.1"/>
</dbReference>
<protein>
    <submittedName>
        <fullName evidence="2">Lipoate-protein ligase A</fullName>
    </submittedName>
</protein>
<name>A0A5D3WQ88_9BACT</name>
<dbReference type="CDD" id="cd16443">
    <property type="entry name" value="LplA"/>
    <property type="match status" value="1"/>
</dbReference>
<dbReference type="InterPro" id="IPR004143">
    <property type="entry name" value="BPL_LPL_catalytic"/>
</dbReference>
<feature type="domain" description="BPL/LPL catalytic" evidence="1">
    <location>
        <begin position="14"/>
        <end position="227"/>
    </location>
</feature>
<organism evidence="2 3">
    <name type="scientific">Geothermobacter ehrlichii</name>
    <dbReference type="NCBI Taxonomy" id="213224"/>
    <lineage>
        <taxon>Bacteria</taxon>
        <taxon>Pseudomonadati</taxon>
        <taxon>Thermodesulfobacteriota</taxon>
        <taxon>Desulfuromonadia</taxon>
        <taxon>Desulfuromonadales</taxon>
        <taxon>Geothermobacteraceae</taxon>
        <taxon>Geothermobacter</taxon>
    </lineage>
</organism>
<sequence length="266" mass="28836">MAIDQALLESVAAGRSGPVLRLYRWRPATVTLGYAQRGERVVNLQACRKLGLDVVRRCTGGRAVLHDDEVTYAVVAPTGGGLFPHSVLESYRMIARALCGIYHALGLEARLAPGRQPGVRGGAAEQSACFTAPGQYELVYRGCKLAGCAQKRVPGAFLQHGSLPVNLDLARLYAALDTEGRFSPEAGARVLAGHVGWINRWLDTPVSVSRVEEILLQSFSAVMEADLVPSRLTAAEEDRARQLLADCYARDEWNLKGLVCEPAPER</sequence>
<evidence type="ECO:0000259" key="1">
    <source>
        <dbReference type="PROSITE" id="PS51733"/>
    </source>
</evidence>
<dbReference type="PANTHER" id="PTHR43679:SF2">
    <property type="entry name" value="OCTANOYL-[GCVH]:PROTEIN N-OCTANOYLTRANSFERASE"/>
    <property type="match status" value="1"/>
</dbReference>
<keyword evidence="3" id="KW-1185">Reference proteome</keyword>
<keyword evidence="2" id="KW-0436">Ligase</keyword>